<gene>
    <name evidence="4" type="ORF">HHK36_015695</name>
</gene>
<dbReference type="GO" id="GO:0004066">
    <property type="term" value="F:asparagine synthase (glutamine-hydrolyzing) activity"/>
    <property type="evidence" value="ECO:0007669"/>
    <property type="project" value="InterPro"/>
</dbReference>
<dbReference type="AlphaFoldDB" id="A0A835DDW7"/>
<dbReference type="Gene3D" id="3.40.50.620">
    <property type="entry name" value="HUPs"/>
    <property type="match status" value="1"/>
</dbReference>
<feature type="domain" description="Asparagine synthetase" evidence="3">
    <location>
        <begin position="113"/>
        <end position="191"/>
    </location>
</feature>
<dbReference type="GO" id="GO:0006529">
    <property type="term" value="P:asparagine biosynthetic process"/>
    <property type="evidence" value="ECO:0007669"/>
    <property type="project" value="InterPro"/>
</dbReference>
<evidence type="ECO:0000256" key="2">
    <source>
        <dbReference type="ARBA" id="ARBA00022840"/>
    </source>
</evidence>
<comment type="caution">
    <text evidence="4">The sequence shown here is derived from an EMBL/GenBank/DDBJ whole genome shotgun (WGS) entry which is preliminary data.</text>
</comment>
<proteinExistence type="predicted"/>
<dbReference type="EMBL" id="JABCRI010000010">
    <property type="protein sequence ID" value="KAF8399823.1"/>
    <property type="molecule type" value="Genomic_DNA"/>
</dbReference>
<evidence type="ECO:0000256" key="1">
    <source>
        <dbReference type="ARBA" id="ARBA00022741"/>
    </source>
</evidence>
<protein>
    <recommendedName>
        <fullName evidence="3">Asparagine synthetase domain-containing protein</fullName>
    </recommendedName>
</protein>
<evidence type="ECO:0000313" key="4">
    <source>
        <dbReference type="EMBL" id="KAF8399823.1"/>
    </source>
</evidence>
<dbReference type="CDD" id="cd01991">
    <property type="entry name" value="Asn_synthase_B_C"/>
    <property type="match status" value="1"/>
</dbReference>
<dbReference type="GO" id="GO:0005829">
    <property type="term" value="C:cytosol"/>
    <property type="evidence" value="ECO:0007669"/>
    <property type="project" value="TreeGrafter"/>
</dbReference>
<keyword evidence="5" id="KW-1185">Reference proteome</keyword>
<dbReference type="PANTHER" id="PTHR11772:SF48">
    <property type="entry name" value="ASPARAGINE SYNTHETASE [GLUTAMINE-HYDROLYZING] 1"/>
    <property type="match status" value="1"/>
</dbReference>
<dbReference type="InterPro" id="IPR050795">
    <property type="entry name" value="Asn_Synthetase"/>
</dbReference>
<name>A0A835DDW7_TETSI</name>
<evidence type="ECO:0000313" key="5">
    <source>
        <dbReference type="Proteomes" id="UP000655225"/>
    </source>
</evidence>
<reference evidence="4 5" key="1">
    <citation type="submission" date="2020-04" db="EMBL/GenBank/DDBJ databases">
        <title>Plant Genome Project.</title>
        <authorList>
            <person name="Zhang R.-G."/>
        </authorList>
    </citation>
    <scope>NUCLEOTIDE SEQUENCE [LARGE SCALE GENOMIC DNA]</scope>
    <source>
        <strain evidence="4">YNK0</strain>
        <tissue evidence="4">Leaf</tissue>
    </source>
</reference>
<dbReference type="InterPro" id="IPR014729">
    <property type="entry name" value="Rossmann-like_a/b/a_fold"/>
</dbReference>
<dbReference type="SUPFAM" id="SSF52402">
    <property type="entry name" value="Adenine nucleotide alpha hydrolases-like"/>
    <property type="match status" value="1"/>
</dbReference>
<accession>A0A835DDW7</accession>
<evidence type="ECO:0000259" key="3">
    <source>
        <dbReference type="Pfam" id="PF00733"/>
    </source>
</evidence>
<dbReference type="Proteomes" id="UP000655225">
    <property type="component" value="Unassembled WGS sequence"/>
</dbReference>
<sequence>MKARMRGLNLGKGSDVEVRIRIPFDSEGSSLFIGEIEGDTQGNSTEVGGGIQSEKLKRFNIFKENVKNVHYKEDKPYELGLNMLVDRPRMNTESPEAKACDAVEKSSQDRNGIDAINQDVIYHTETYDIKALHQYDCLRDNKSISAWSSEARVPFLDKEVINMAMDIDPEWKMIKPNQERIEDWIVRKAFDYEENPYLPKV</sequence>
<dbReference type="Pfam" id="PF00733">
    <property type="entry name" value="Asn_synthase"/>
    <property type="match status" value="1"/>
</dbReference>
<keyword evidence="1" id="KW-0547">Nucleotide-binding</keyword>
<dbReference type="OrthoDB" id="409189at2759"/>
<dbReference type="PANTHER" id="PTHR11772">
    <property type="entry name" value="ASPARAGINE SYNTHETASE"/>
    <property type="match status" value="1"/>
</dbReference>
<organism evidence="4 5">
    <name type="scientific">Tetracentron sinense</name>
    <name type="common">Spur-leaf</name>
    <dbReference type="NCBI Taxonomy" id="13715"/>
    <lineage>
        <taxon>Eukaryota</taxon>
        <taxon>Viridiplantae</taxon>
        <taxon>Streptophyta</taxon>
        <taxon>Embryophyta</taxon>
        <taxon>Tracheophyta</taxon>
        <taxon>Spermatophyta</taxon>
        <taxon>Magnoliopsida</taxon>
        <taxon>Trochodendrales</taxon>
        <taxon>Trochodendraceae</taxon>
        <taxon>Tetracentron</taxon>
    </lineage>
</organism>
<keyword evidence="2" id="KW-0067">ATP-binding</keyword>
<dbReference type="InterPro" id="IPR001962">
    <property type="entry name" value="Asn_synthase"/>
</dbReference>
<dbReference type="GO" id="GO:0005524">
    <property type="term" value="F:ATP binding"/>
    <property type="evidence" value="ECO:0007669"/>
    <property type="project" value="UniProtKB-KW"/>
</dbReference>